<dbReference type="RefSeq" id="WP_367880176.1">
    <property type="nucleotide sequence ID" value="NZ_JBFNXX010000069.1"/>
</dbReference>
<accession>A0ABV3RUU8</accession>
<reference evidence="1 2" key="1">
    <citation type="submission" date="2024-07" db="EMBL/GenBank/DDBJ databases">
        <title>Marimonas sp.nov., isolated from tidal-flat sediment.</title>
        <authorList>
            <person name="Jayan J.N."/>
            <person name="Lee S.S."/>
        </authorList>
    </citation>
    <scope>NUCLEOTIDE SEQUENCE [LARGE SCALE GENOMIC DNA]</scope>
    <source>
        <strain evidence="1 2">MJW-29</strain>
    </source>
</reference>
<sequence>MLEEVWNLRRLDILPELCQRDACLHLPKGRVEGRDTMRDTFIVPVLEAFPDIVHEIDELIVQGNRVAMRFHGSGTHRGAFAEKAATSKRLDYAGITIFHMRDGKVSDIWNYSNWSEAFAAL</sequence>
<keyword evidence="2" id="KW-1185">Reference proteome</keyword>
<evidence type="ECO:0000313" key="2">
    <source>
        <dbReference type="Proteomes" id="UP001556098"/>
    </source>
</evidence>
<dbReference type="Proteomes" id="UP001556098">
    <property type="component" value="Unassembled WGS sequence"/>
</dbReference>
<evidence type="ECO:0000313" key="1">
    <source>
        <dbReference type="EMBL" id="MEW9922486.1"/>
    </source>
</evidence>
<comment type="caution">
    <text evidence="1">The sequence shown here is derived from an EMBL/GenBank/DDBJ whole genome shotgun (WGS) entry which is preliminary data.</text>
</comment>
<dbReference type="EMBL" id="JBFNXX010000069">
    <property type="protein sequence ID" value="MEW9922486.1"/>
    <property type="molecule type" value="Genomic_DNA"/>
</dbReference>
<dbReference type="PANTHER" id="PTHR38436">
    <property type="entry name" value="POLYKETIDE CYCLASE SNOAL-LIKE DOMAIN"/>
    <property type="match status" value="1"/>
</dbReference>
<gene>
    <name evidence="1" type="ORF">AB2B41_23060</name>
</gene>
<dbReference type="SUPFAM" id="SSF54427">
    <property type="entry name" value="NTF2-like"/>
    <property type="match status" value="1"/>
</dbReference>
<dbReference type="Pfam" id="PF07366">
    <property type="entry name" value="SnoaL"/>
    <property type="match status" value="1"/>
</dbReference>
<dbReference type="InterPro" id="IPR009959">
    <property type="entry name" value="Cyclase_SnoaL-like"/>
</dbReference>
<name>A0ABV3RUU8_9RHOB</name>
<protein>
    <submittedName>
        <fullName evidence="1">Ester cyclase</fullName>
    </submittedName>
</protein>
<dbReference type="InterPro" id="IPR032710">
    <property type="entry name" value="NTF2-like_dom_sf"/>
</dbReference>
<proteinExistence type="predicted"/>
<dbReference type="PANTHER" id="PTHR38436:SF1">
    <property type="entry name" value="ESTER CYCLASE"/>
    <property type="match status" value="1"/>
</dbReference>
<organism evidence="1 2">
    <name type="scientific">Sulfitobacter sediminis</name>
    <dbReference type="NCBI Taxonomy" id="3234186"/>
    <lineage>
        <taxon>Bacteria</taxon>
        <taxon>Pseudomonadati</taxon>
        <taxon>Pseudomonadota</taxon>
        <taxon>Alphaproteobacteria</taxon>
        <taxon>Rhodobacterales</taxon>
        <taxon>Roseobacteraceae</taxon>
        <taxon>Sulfitobacter</taxon>
    </lineage>
</organism>
<dbReference type="Gene3D" id="3.10.450.50">
    <property type="match status" value="1"/>
</dbReference>